<keyword evidence="5" id="KW-0804">Transcription</keyword>
<dbReference type="Pfam" id="PF08281">
    <property type="entry name" value="Sigma70_r4_2"/>
    <property type="match status" value="1"/>
</dbReference>
<organism evidence="8 9">
    <name type="scientific">Svornostia abyssi</name>
    <dbReference type="NCBI Taxonomy" id="2898438"/>
    <lineage>
        <taxon>Bacteria</taxon>
        <taxon>Bacillati</taxon>
        <taxon>Actinomycetota</taxon>
        <taxon>Thermoleophilia</taxon>
        <taxon>Solirubrobacterales</taxon>
        <taxon>Baekduiaceae</taxon>
        <taxon>Svornostia</taxon>
    </lineage>
</organism>
<dbReference type="InterPro" id="IPR039425">
    <property type="entry name" value="RNA_pol_sigma-70-like"/>
</dbReference>
<evidence type="ECO:0000256" key="1">
    <source>
        <dbReference type="ARBA" id="ARBA00010641"/>
    </source>
</evidence>
<keyword evidence="9" id="KW-1185">Reference proteome</keyword>
<reference evidence="9" key="1">
    <citation type="submission" date="2021-11" db="EMBL/GenBank/DDBJ databases">
        <title>Cultivation dependent microbiological survey of springs from the worlds oldest radium mine currently devoted to the extraction of radon-saturated water.</title>
        <authorList>
            <person name="Kapinusova G."/>
            <person name="Smrhova T."/>
            <person name="Strejcek M."/>
            <person name="Suman J."/>
            <person name="Jani K."/>
            <person name="Pajer P."/>
            <person name="Uhlik O."/>
        </authorList>
    </citation>
    <scope>NUCLEOTIDE SEQUENCE [LARGE SCALE GENOMIC DNA]</scope>
    <source>
        <strain evidence="9">J379</strain>
    </source>
</reference>
<dbReference type="Pfam" id="PF04542">
    <property type="entry name" value="Sigma70_r2"/>
    <property type="match status" value="1"/>
</dbReference>
<feature type="domain" description="RNA polymerase sigma factor 70 region 4 type 2" evidence="7">
    <location>
        <begin position="105"/>
        <end position="151"/>
    </location>
</feature>
<gene>
    <name evidence="8" type="ORF">LRS13_20915</name>
</gene>
<dbReference type="NCBIfam" id="TIGR02937">
    <property type="entry name" value="sigma70-ECF"/>
    <property type="match status" value="1"/>
</dbReference>
<dbReference type="InterPro" id="IPR036388">
    <property type="entry name" value="WH-like_DNA-bd_sf"/>
</dbReference>
<keyword evidence="2" id="KW-0805">Transcription regulation</keyword>
<evidence type="ECO:0000313" key="8">
    <source>
        <dbReference type="EMBL" id="UUY03111.1"/>
    </source>
</evidence>
<dbReference type="InterPro" id="IPR013325">
    <property type="entry name" value="RNA_pol_sigma_r2"/>
</dbReference>
<dbReference type="InterPro" id="IPR013249">
    <property type="entry name" value="RNA_pol_sigma70_r4_t2"/>
</dbReference>
<dbReference type="InterPro" id="IPR007627">
    <property type="entry name" value="RNA_pol_sigma70_r2"/>
</dbReference>
<dbReference type="Gene3D" id="1.10.1740.10">
    <property type="match status" value="1"/>
</dbReference>
<dbReference type="SUPFAM" id="SSF88946">
    <property type="entry name" value="Sigma2 domain of RNA polymerase sigma factors"/>
    <property type="match status" value="1"/>
</dbReference>
<dbReference type="RefSeq" id="WP_353863622.1">
    <property type="nucleotide sequence ID" value="NZ_CP088295.1"/>
</dbReference>
<keyword evidence="4" id="KW-0238">DNA-binding</keyword>
<dbReference type="InterPro" id="IPR013324">
    <property type="entry name" value="RNA_pol_sigma_r3/r4-like"/>
</dbReference>
<dbReference type="PANTHER" id="PTHR43133">
    <property type="entry name" value="RNA POLYMERASE ECF-TYPE SIGMA FACTO"/>
    <property type="match status" value="1"/>
</dbReference>
<protein>
    <submittedName>
        <fullName evidence="8">RNA polymerase sigma factor</fullName>
    </submittedName>
</protein>
<evidence type="ECO:0000256" key="4">
    <source>
        <dbReference type="ARBA" id="ARBA00023125"/>
    </source>
</evidence>
<dbReference type="Gene3D" id="1.10.10.10">
    <property type="entry name" value="Winged helix-like DNA-binding domain superfamily/Winged helix DNA-binding domain"/>
    <property type="match status" value="1"/>
</dbReference>
<evidence type="ECO:0000259" key="6">
    <source>
        <dbReference type="Pfam" id="PF04542"/>
    </source>
</evidence>
<evidence type="ECO:0000256" key="2">
    <source>
        <dbReference type="ARBA" id="ARBA00023015"/>
    </source>
</evidence>
<dbReference type="Proteomes" id="UP001058860">
    <property type="component" value="Chromosome"/>
</dbReference>
<evidence type="ECO:0000259" key="7">
    <source>
        <dbReference type="Pfam" id="PF08281"/>
    </source>
</evidence>
<dbReference type="PANTHER" id="PTHR43133:SF8">
    <property type="entry name" value="RNA POLYMERASE SIGMA FACTOR HI_1459-RELATED"/>
    <property type="match status" value="1"/>
</dbReference>
<dbReference type="EMBL" id="CP088295">
    <property type="protein sequence ID" value="UUY03111.1"/>
    <property type="molecule type" value="Genomic_DNA"/>
</dbReference>
<proteinExistence type="inferred from homology"/>
<evidence type="ECO:0000313" key="9">
    <source>
        <dbReference type="Proteomes" id="UP001058860"/>
    </source>
</evidence>
<evidence type="ECO:0000256" key="3">
    <source>
        <dbReference type="ARBA" id="ARBA00023082"/>
    </source>
</evidence>
<comment type="similarity">
    <text evidence="1">Belongs to the sigma-70 factor family. ECF subfamily.</text>
</comment>
<evidence type="ECO:0000256" key="5">
    <source>
        <dbReference type="ARBA" id="ARBA00023163"/>
    </source>
</evidence>
<keyword evidence="3" id="KW-0731">Sigma factor</keyword>
<name>A0ABY5PES3_9ACTN</name>
<dbReference type="InterPro" id="IPR014284">
    <property type="entry name" value="RNA_pol_sigma-70_dom"/>
</dbReference>
<sequence>MTREPFQRVLDRHAEDVLRFLVAGLGRHDADDAFQETFISALRAYPKLRPDSDVRAWLFTIAHRKAIDVHRGRARRAVPVESVEDRAAPADTAALDASEGHWARVRALPDRQRAVLTLRYAADLTHAEIAAVLACSEAASRRAAADGLARLREEVTA</sequence>
<feature type="domain" description="RNA polymerase sigma-70 region 2" evidence="6">
    <location>
        <begin position="11"/>
        <end position="76"/>
    </location>
</feature>
<accession>A0ABY5PES3</accession>
<dbReference type="SUPFAM" id="SSF88659">
    <property type="entry name" value="Sigma3 and sigma4 domains of RNA polymerase sigma factors"/>
    <property type="match status" value="1"/>
</dbReference>